<dbReference type="EMBL" id="CM046398">
    <property type="protein sequence ID" value="KAI8530024.1"/>
    <property type="molecule type" value="Genomic_DNA"/>
</dbReference>
<keyword evidence="2" id="KW-1185">Reference proteome</keyword>
<accession>A0ACC0LN26</accession>
<evidence type="ECO:0000313" key="2">
    <source>
        <dbReference type="Proteomes" id="UP001062846"/>
    </source>
</evidence>
<proteinExistence type="predicted"/>
<name>A0ACC0LN26_RHOML</name>
<organism evidence="1 2">
    <name type="scientific">Rhododendron molle</name>
    <name type="common">Chinese azalea</name>
    <name type="synonym">Azalea mollis</name>
    <dbReference type="NCBI Taxonomy" id="49168"/>
    <lineage>
        <taxon>Eukaryota</taxon>
        <taxon>Viridiplantae</taxon>
        <taxon>Streptophyta</taxon>
        <taxon>Embryophyta</taxon>
        <taxon>Tracheophyta</taxon>
        <taxon>Spermatophyta</taxon>
        <taxon>Magnoliopsida</taxon>
        <taxon>eudicotyledons</taxon>
        <taxon>Gunneridae</taxon>
        <taxon>Pentapetalae</taxon>
        <taxon>asterids</taxon>
        <taxon>Ericales</taxon>
        <taxon>Ericaceae</taxon>
        <taxon>Ericoideae</taxon>
        <taxon>Rhodoreae</taxon>
        <taxon>Rhododendron</taxon>
    </lineage>
</organism>
<comment type="caution">
    <text evidence="1">The sequence shown here is derived from an EMBL/GenBank/DDBJ whole genome shotgun (WGS) entry which is preliminary data.</text>
</comment>
<dbReference type="Proteomes" id="UP001062846">
    <property type="component" value="Chromosome 11"/>
</dbReference>
<evidence type="ECO:0000313" key="1">
    <source>
        <dbReference type="EMBL" id="KAI8530024.1"/>
    </source>
</evidence>
<protein>
    <submittedName>
        <fullName evidence="1">Uncharacterized protein</fullName>
    </submittedName>
</protein>
<reference evidence="1" key="1">
    <citation type="submission" date="2022-02" db="EMBL/GenBank/DDBJ databases">
        <title>Plant Genome Project.</title>
        <authorList>
            <person name="Zhang R.-G."/>
        </authorList>
    </citation>
    <scope>NUCLEOTIDE SEQUENCE</scope>
    <source>
        <strain evidence="1">AT1</strain>
    </source>
</reference>
<gene>
    <name evidence="1" type="ORF">RHMOL_Rhmol11G0021900</name>
</gene>
<sequence length="107" mass="11242">MITGGSSSGVSGSGCGNGGGNREPSPTRDSAKGKALAVTEKKTIEVLVEQVEFKHAAGSLRHMPITRGNFTKFVDEAVLDQLLWENTTIVSAVLAAQEDRQTAIELA</sequence>